<keyword evidence="1" id="KW-1133">Transmembrane helix</keyword>
<dbReference type="Pfam" id="PF12730">
    <property type="entry name" value="ABC2_membrane_4"/>
    <property type="match status" value="1"/>
</dbReference>
<accession>A0A6M0H316</accession>
<organism evidence="2 3">
    <name type="scientific">Clostridium senegalense</name>
    <dbReference type="NCBI Taxonomy" id="1465809"/>
    <lineage>
        <taxon>Bacteria</taxon>
        <taxon>Bacillati</taxon>
        <taxon>Bacillota</taxon>
        <taxon>Clostridia</taxon>
        <taxon>Eubacteriales</taxon>
        <taxon>Clostridiaceae</taxon>
        <taxon>Clostridium</taxon>
    </lineage>
</organism>
<evidence type="ECO:0000313" key="2">
    <source>
        <dbReference type="EMBL" id="NEU04281.1"/>
    </source>
</evidence>
<dbReference type="EMBL" id="JAAGPU010000006">
    <property type="protein sequence ID" value="NEU04281.1"/>
    <property type="molecule type" value="Genomic_DNA"/>
</dbReference>
<dbReference type="RefSeq" id="WP_199869448.1">
    <property type="nucleotide sequence ID" value="NZ_JAAGPU010000006.1"/>
</dbReference>
<keyword evidence="1" id="KW-0472">Membrane</keyword>
<name>A0A6M0H316_9CLOT</name>
<feature type="transmembrane region" description="Helical" evidence="1">
    <location>
        <begin position="16"/>
        <end position="36"/>
    </location>
</feature>
<evidence type="ECO:0000313" key="3">
    <source>
        <dbReference type="Proteomes" id="UP000481872"/>
    </source>
</evidence>
<proteinExistence type="predicted"/>
<feature type="transmembrane region" description="Helical" evidence="1">
    <location>
        <begin position="48"/>
        <end position="71"/>
    </location>
</feature>
<dbReference type="Proteomes" id="UP000481872">
    <property type="component" value="Unassembled WGS sequence"/>
</dbReference>
<keyword evidence="3" id="KW-1185">Reference proteome</keyword>
<protein>
    <submittedName>
        <fullName evidence="2">ABC transporter permease subunit</fullName>
    </submittedName>
</protein>
<feature type="transmembrane region" description="Helical" evidence="1">
    <location>
        <begin position="92"/>
        <end position="122"/>
    </location>
</feature>
<dbReference type="AlphaFoldDB" id="A0A6M0H316"/>
<comment type="caution">
    <text evidence="2">The sequence shown here is derived from an EMBL/GenBank/DDBJ whole genome shotgun (WGS) entry which is preliminary data.</text>
</comment>
<evidence type="ECO:0000256" key="1">
    <source>
        <dbReference type="SAM" id="Phobius"/>
    </source>
</evidence>
<keyword evidence="1" id="KW-0812">Transmembrane</keyword>
<gene>
    <name evidence="2" type="ORF">G3M99_05270</name>
</gene>
<sequence length="246" mass="28089">MFNYIKAEMYKWLRRPLLYVSSLIIMALIVFIFLVVSDNAPMEARGVLISIANEFLAGILIFVVILTSIFLEEFKEGTLKNIASYGLSKEKIFLGKIIIESIIFIIICIVCLITFITCIYTFTIPYEGYSNASLLLLLAKFLVGLPLYLGGIALVNILMLFCKKDFLLAILYIIVLNFRQIILYLEYKVSKSFIYVYKLLLTSQLSKLQIMESINSEMISIALIGAVYTIVFSLIGMKIFRKQEIK</sequence>
<feature type="transmembrane region" description="Helical" evidence="1">
    <location>
        <begin position="134"/>
        <end position="159"/>
    </location>
</feature>
<feature type="transmembrane region" description="Helical" evidence="1">
    <location>
        <begin position="218"/>
        <end position="240"/>
    </location>
</feature>
<reference evidence="2 3" key="1">
    <citation type="submission" date="2020-02" db="EMBL/GenBank/DDBJ databases">
        <title>Genome assembly of a novel Clostridium senegalense strain.</title>
        <authorList>
            <person name="Gupta T.B."/>
            <person name="Jauregui R."/>
            <person name="Maclean P."/>
            <person name="Nawarathana A."/>
            <person name="Brightwell G."/>
        </authorList>
    </citation>
    <scope>NUCLEOTIDE SEQUENCE [LARGE SCALE GENOMIC DNA]</scope>
    <source>
        <strain evidence="2 3">AGRFS4</strain>
    </source>
</reference>
<feature type="transmembrane region" description="Helical" evidence="1">
    <location>
        <begin position="166"/>
        <end position="185"/>
    </location>
</feature>